<name>A0A8T1MV08_CLOSI</name>
<accession>A0A8T1MV08</accession>
<reference evidence="1 2" key="2">
    <citation type="journal article" date="2021" name="Genomics">
        <title>High-quality reference genome for Clonorchis sinensis.</title>
        <authorList>
            <person name="Young N.D."/>
            <person name="Stroehlein A.J."/>
            <person name="Kinkar L."/>
            <person name="Wang T."/>
            <person name="Sohn W.M."/>
            <person name="Chang B.C.H."/>
            <person name="Kaur P."/>
            <person name="Weisz D."/>
            <person name="Dudchenko O."/>
            <person name="Aiden E.L."/>
            <person name="Korhonen P.K."/>
            <person name="Gasser R.B."/>
        </authorList>
    </citation>
    <scope>NUCLEOTIDE SEQUENCE [LARGE SCALE GENOMIC DNA]</scope>
    <source>
        <strain evidence="1">Cs-k2</strain>
    </source>
</reference>
<proteinExistence type="predicted"/>
<reference evidence="1 2" key="1">
    <citation type="journal article" date="2018" name="Biotechnol. Adv.">
        <title>Improved genomic resources and new bioinformatic workflow for the carcinogenic parasite Clonorchis sinensis: Biotechnological implications.</title>
        <authorList>
            <person name="Wang D."/>
            <person name="Korhonen P.K."/>
            <person name="Gasser R.B."/>
            <person name="Young N.D."/>
        </authorList>
    </citation>
    <scope>NUCLEOTIDE SEQUENCE [LARGE SCALE GENOMIC DNA]</scope>
    <source>
        <strain evidence="1">Cs-k2</strain>
    </source>
</reference>
<evidence type="ECO:0000313" key="1">
    <source>
        <dbReference type="EMBL" id="KAG5452973.1"/>
    </source>
</evidence>
<sequence>MSSETAGGHWGKFCTVSVTHKSLQRVDLTNLEDQMSVDLVKLWLQIRRGGNMDQPQWMGQMSDMKRRELTVVCRSVYLRDPLNYTGVSVQQSESFSYRVVQWLEVSRVIVNTDVLDKTIIVVGETILVTGVLCLFARTSSRMYRCENSVCSVVSVVLPYFDDSLVSPWSSSSQRAEPFG</sequence>
<dbReference type="Proteomes" id="UP000286415">
    <property type="component" value="Unassembled WGS sequence"/>
</dbReference>
<gene>
    <name evidence="1" type="ORF">CSKR_111791</name>
</gene>
<keyword evidence="2" id="KW-1185">Reference proteome</keyword>
<organism evidence="1 2">
    <name type="scientific">Clonorchis sinensis</name>
    <name type="common">Chinese liver fluke</name>
    <dbReference type="NCBI Taxonomy" id="79923"/>
    <lineage>
        <taxon>Eukaryota</taxon>
        <taxon>Metazoa</taxon>
        <taxon>Spiralia</taxon>
        <taxon>Lophotrochozoa</taxon>
        <taxon>Platyhelminthes</taxon>
        <taxon>Trematoda</taxon>
        <taxon>Digenea</taxon>
        <taxon>Opisthorchiida</taxon>
        <taxon>Opisthorchiata</taxon>
        <taxon>Opisthorchiidae</taxon>
        <taxon>Clonorchis</taxon>
    </lineage>
</organism>
<comment type="caution">
    <text evidence="1">The sequence shown here is derived from an EMBL/GenBank/DDBJ whole genome shotgun (WGS) entry which is preliminary data.</text>
</comment>
<evidence type="ECO:0000313" key="2">
    <source>
        <dbReference type="Proteomes" id="UP000286415"/>
    </source>
</evidence>
<protein>
    <submittedName>
        <fullName evidence="1">Uncharacterized protein</fullName>
    </submittedName>
</protein>
<dbReference type="EMBL" id="NIRI02000013">
    <property type="protein sequence ID" value="KAG5452973.1"/>
    <property type="molecule type" value="Genomic_DNA"/>
</dbReference>